<organism evidence="2 3">
    <name type="scientific">Sorghum bicolor</name>
    <name type="common">Sorghum</name>
    <name type="synonym">Sorghum vulgare</name>
    <dbReference type="NCBI Taxonomy" id="4558"/>
    <lineage>
        <taxon>Eukaryota</taxon>
        <taxon>Viridiplantae</taxon>
        <taxon>Streptophyta</taxon>
        <taxon>Embryophyta</taxon>
        <taxon>Tracheophyta</taxon>
        <taxon>Spermatophyta</taxon>
        <taxon>Magnoliopsida</taxon>
        <taxon>Liliopsida</taxon>
        <taxon>Poales</taxon>
        <taxon>Poaceae</taxon>
        <taxon>PACMAD clade</taxon>
        <taxon>Panicoideae</taxon>
        <taxon>Andropogonodae</taxon>
        <taxon>Andropogoneae</taxon>
        <taxon>Sorghinae</taxon>
        <taxon>Sorghum</taxon>
    </lineage>
</organism>
<evidence type="ECO:0000313" key="3">
    <source>
        <dbReference type="Proteomes" id="UP000807115"/>
    </source>
</evidence>
<comment type="caution">
    <text evidence="2">The sequence shown here is derived from an EMBL/GenBank/DDBJ whole genome shotgun (WGS) entry which is preliminary data.</text>
</comment>
<feature type="transmembrane region" description="Helical" evidence="1">
    <location>
        <begin position="7"/>
        <end position="26"/>
    </location>
</feature>
<reference evidence="2" key="2">
    <citation type="submission" date="2020-10" db="EMBL/GenBank/DDBJ databases">
        <authorList>
            <person name="Cooper E.A."/>
            <person name="Brenton Z.W."/>
            <person name="Flinn B.S."/>
            <person name="Jenkins J."/>
            <person name="Shu S."/>
            <person name="Flowers D."/>
            <person name="Luo F."/>
            <person name="Wang Y."/>
            <person name="Xia P."/>
            <person name="Barry K."/>
            <person name="Daum C."/>
            <person name="Lipzen A."/>
            <person name="Yoshinaga Y."/>
            <person name="Schmutz J."/>
            <person name="Saski C."/>
            <person name="Vermerris W."/>
            <person name="Kresovich S."/>
        </authorList>
    </citation>
    <scope>NUCLEOTIDE SEQUENCE</scope>
</reference>
<sequence length="113" mass="12302">MAHLKIAPLCSMVTAPVYLLCGHVFLPLAELLLVHAFGSIAATTVLQIISNGWKEVEEPQRIFPSMLITSARVYTVVTISPCSCSGPWPSAANFCHTVKFSYGSCHTEYGRCN</sequence>
<dbReference type="EMBL" id="CM027682">
    <property type="protein sequence ID" value="KAG0536013.1"/>
    <property type="molecule type" value="Genomic_DNA"/>
</dbReference>
<reference evidence="2" key="1">
    <citation type="journal article" date="2019" name="BMC Genomics">
        <title>A new reference genome for Sorghum bicolor reveals high levels of sequence similarity between sweet and grain genotypes: implications for the genetics of sugar metabolism.</title>
        <authorList>
            <person name="Cooper E.A."/>
            <person name="Brenton Z.W."/>
            <person name="Flinn B.S."/>
            <person name="Jenkins J."/>
            <person name="Shu S."/>
            <person name="Flowers D."/>
            <person name="Luo F."/>
            <person name="Wang Y."/>
            <person name="Xia P."/>
            <person name="Barry K."/>
            <person name="Daum C."/>
            <person name="Lipzen A."/>
            <person name="Yoshinaga Y."/>
            <person name="Schmutz J."/>
            <person name="Saski C."/>
            <person name="Vermerris W."/>
            <person name="Kresovich S."/>
        </authorList>
    </citation>
    <scope>NUCLEOTIDE SEQUENCE</scope>
</reference>
<evidence type="ECO:0000256" key="1">
    <source>
        <dbReference type="SAM" id="Phobius"/>
    </source>
</evidence>
<protein>
    <submittedName>
        <fullName evidence="2">Uncharacterized protein</fullName>
    </submittedName>
</protein>
<accession>A0A921RAJ4</accession>
<dbReference type="AlphaFoldDB" id="A0A921RAJ4"/>
<dbReference type="Proteomes" id="UP000807115">
    <property type="component" value="Chromosome 3"/>
</dbReference>
<gene>
    <name evidence="2" type="ORF">BDA96_03G027900</name>
</gene>
<name>A0A921RAJ4_SORBI</name>
<feature type="transmembrane region" description="Helical" evidence="1">
    <location>
        <begin position="32"/>
        <end position="53"/>
    </location>
</feature>
<keyword evidence="1" id="KW-0472">Membrane</keyword>
<keyword evidence="1" id="KW-0812">Transmembrane</keyword>
<evidence type="ECO:0000313" key="2">
    <source>
        <dbReference type="EMBL" id="KAG0536013.1"/>
    </source>
</evidence>
<keyword evidence="1" id="KW-1133">Transmembrane helix</keyword>
<proteinExistence type="predicted"/>